<sequence length="129" mass="13982">MTAALSAPALQAAPAMPVYSHQRAHLFAVCAGRLAALALHQSSTRHAAAPESRRLQEEFDMLLDAVLPDARDQGVPDGQAVRWRSQGWSEIAGFLADQTYSFDARIADLARNAAAERIEECRALLLPTT</sequence>
<dbReference type="AlphaFoldDB" id="A0A225NT07"/>
<dbReference type="EMBL" id="AQQR01000001">
    <property type="protein sequence ID" value="OWU77959.1"/>
    <property type="molecule type" value="Genomic_DNA"/>
</dbReference>
<name>A0A225NT07_9RHOB</name>
<dbReference type="Proteomes" id="UP000215377">
    <property type="component" value="Unassembled WGS sequence"/>
</dbReference>
<comment type="caution">
    <text evidence="1">The sequence shown here is derived from an EMBL/GenBank/DDBJ whole genome shotgun (WGS) entry which is preliminary data.</text>
</comment>
<organism evidence="1 2">
    <name type="scientific">Marinibacterium profundimaris</name>
    <dbReference type="NCBI Taxonomy" id="1679460"/>
    <lineage>
        <taxon>Bacteria</taxon>
        <taxon>Pseudomonadati</taxon>
        <taxon>Pseudomonadota</taxon>
        <taxon>Alphaproteobacteria</taxon>
        <taxon>Rhodobacterales</taxon>
        <taxon>Paracoccaceae</taxon>
        <taxon>Marinibacterium</taxon>
    </lineage>
</organism>
<protein>
    <submittedName>
        <fullName evidence="1">Uncharacterized protein</fullName>
    </submittedName>
</protein>
<reference evidence="1 2" key="1">
    <citation type="submission" date="2013-04" db="EMBL/GenBank/DDBJ databases">
        <title>Oceanicola sp. 22II1-22F33 Genome Sequencing.</title>
        <authorList>
            <person name="Lai Q."/>
            <person name="Li G."/>
            <person name="Shao Z."/>
        </authorList>
    </citation>
    <scope>NUCLEOTIDE SEQUENCE [LARGE SCALE GENOMIC DNA]</scope>
    <source>
        <strain evidence="1 2">22II1-22F33</strain>
    </source>
</reference>
<accession>A0A225NT07</accession>
<proteinExistence type="predicted"/>
<keyword evidence="2" id="KW-1185">Reference proteome</keyword>
<gene>
    <name evidence="1" type="ORF">ATO3_04845</name>
</gene>
<evidence type="ECO:0000313" key="2">
    <source>
        <dbReference type="Proteomes" id="UP000215377"/>
    </source>
</evidence>
<evidence type="ECO:0000313" key="1">
    <source>
        <dbReference type="EMBL" id="OWU77959.1"/>
    </source>
</evidence>